<reference evidence="3" key="2">
    <citation type="submission" date="2022-09" db="EMBL/GenBank/DDBJ databases">
        <title>Biosynthetic gene clusters of Dactylosporangioum fulvum.</title>
        <authorList>
            <person name="Caradec T."/>
        </authorList>
    </citation>
    <scope>NUCLEOTIDE SEQUENCE</scope>
    <source>
        <strain evidence="3">NRRL B-16292</strain>
    </source>
</reference>
<feature type="region of interest" description="Disordered" evidence="1">
    <location>
        <begin position="21"/>
        <end position="57"/>
    </location>
</feature>
<evidence type="ECO:0008006" key="5">
    <source>
        <dbReference type="Google" id="ProtNLM"/>
    </source>
</evidence>
<evidence type="ECO:0000256" key="1">
    <source>
        <dbReference type="SAM" id="MobiDB-lite"/>
    </source>
</evidence>
<dbReference type="EMBL" id="CP073720">
    <property type="protein sequence ID" value="UWP84276.1"/>
    <property type="molecule type" value="Genomic_DNA"/>
</dbReference>
<sequence length="147" mass="14982">MLKKSFLSLAVAGALAGCSGGGPSGAAPTNIAPTAEESTVPQTGPAPTKPGASPQAGCPVDAATLEKAFREHKELSTHLVLGAGLTDISCVQDYATARTRPDNVDPATVLFNYDGTKKLWLAVAGGTDGVCDTIVPQAIRSQLKNCF</sequence>
<name>A0ABY5W4M2_9ACTN</name>
<evidence type="ECO:0000313" key="3">
    <source>
        <dbReference type="EMBL" id="UWP84276.1"/>
    </source>
</evidence>
<dbReference type="RefSeq" id="WP_259862105.1">
    <property type="nucleotide sequence ID" value="NZ_BAAAST010000032.1"/>
</dbReference>
<keyword evidence="4" id="KW-1185">Reference proteome</keyword>
<feature type="chain" id="PRO_5045975588" description="Lipoprotein" evidence="2">
    <location>
        <begin position="27"/>
        <end position="147"/>
    </location>
</feature>
<evidence type="ECO:0000313" key="4">
    <source>
        <dbReference type="Proteomes" id="UP001059617"/>
    </source>
</evidence>
<dbReference type="Proteomes" id="UP001059617">
    <property type="component" value="Chromosome"/>
</dbReference>
<evidence type="ECO:0000256" key="2">
    <source>
        <dbReference type="SAM" id="SignalP"/>
    </source>
</evidence>
<reference evidence="3" key="1">
    <citation type="submission" date="2021-04" db="EMBL/GenBank/DDBJ databases">
        <authorList>
            <person name="Hartkoorn R.C."/>
            <person name="Beaudoing E."/>
            <person name="Hot D."/>
        </authorList>
    </citation>
    <scope>NUCLEOTIDE SEQUENCE</scope>
    <source>
        <strain evidence="3">NRRL B-16292</strain>
    </source>
</reference>
<feature type="signal peptide" evidence="2">
    <location>
        <begin position="1"/>
        <end position="26"/>
    </location>
</feature>
<proteinExistence type="predicted"/>
<keyword evidence="2" id="KW-0732">Signal</keyword>
<accession>A0ABY5W4M2</accession>
<protein>
    <recommendedName>
        <fullName evidence="5">Lipoprotein</fullName>
    </recommendedName>
</protein>
<gene>
    <name evidence="3" type="ORF">Dfulv_08570</name>
</gene>
<organism evidence="3 4">
    <name type="scientific">Dactylosporangium fulvum</name>
    <dbReference type="NCBI Taxonomy" id="53359"/>
    <lineage>
        <taxon>Bacteria</taxon>
        <taxon>Bacillati</taxon>
        <taxon>Actinomycetota</taxon>
        <taxon>Actinomycetes</taxon>
        <taxon>Micromonosporales</taxon>
        <taxon>Micromonosporaceae</taxon>
        <taxon>Dactylosporangium</taxon>
    </lineage>
</organism>
<dbReference type="PROSITE" id="PS51257">
    <property type="entry name" value="PROKAR_LIPOPROTEIN"/>
    <property type="match status" value="1"/>
</dbReference>